<protein>
    <recommendedName>
        <fullName evidence="3">DUF3108 domain-containing protein</fullName>
    </recommendedName>
</protein>
<dbReference type="RefSeq" id="WP_353064618.1">
    <property type="nucleotide sequence ID" value="NZ_CP132942.1"/>
</dbReference>
<sequence>MNTLFLKQLRIQFVFFLLLAWMLQTAAQADPVPARTVAGTIHGFLELRSEDGQVVASGDSVQTVRGNRVTSRTIFRFKDGSTDDETTVSTQRHTIQLISDHHIQKGPSFPHPMDMMVDVQTGQVTVRTTGKDGKEEVKTDHLDVPADLSNGLVPVVLQNLTSTSPVTTLTMVVATPKPRLVKLLISNVGDDKCFVAGASRKAIHYDIKIDLGGVAGVVAPIIGKAPPNIQIWTIGGEATTFAREVGPLYAEGPLMTIQLASPTWPDAAKSAR</sequence>
<dbReference type="AlphaFoldDB" id="A0AAU7ZS21"/>
<evidence type="ECO:0008006" key="3">
    <source>
        <dbReference type="Google" id="ProtNLM"/>
    </source>
</evidence>
<dbReference type="KEGG" id="tpsc:RBB77_02480"/>
<keyword evidence="1" id="KW-0732">Signal</keyword>
<evidence type="ECO:0000313" key="2">
    <source>
        <dbReference type="EMBL" id="XCB33773.1"/>
    </source>
</evidence>
<accession>A0AAU7ZS21</accession>
<name>A0AAU7ZS21_9BACT</name>
<dbReference type="EMBL" id="CP132942">
    <property type="protein sequence ID" value="XCB33773.1"/>
    <property type="molecule type" value="Genomic_DNA"/>
</dbReference>
<reference evidence="2" key="2">
    <citation type="journal article" date="2024" name="Environ. Microbiol.">
        <title>Genome analysis and description of Tunturibacter gen. nov. expands the diversity of Terriglobia in tundra soils.</title>
        <authorList>
            <person name="Messyasz A."/>
            <person name="Mannisto M.K."/>
            <person name="Kerkhof L.J."/>
            <person name="Haggblom M.M."/>
        </authorList>
    </citation>
    <scope>NUCLEOTIDE SEQUENCE</scope>
    <source>
        <strain evidence="2">X5P6</strain>
    </source>
</reference>
<gene>
    <name evidence="2" type="ORF">RBB77_02480</name>
</gene>
<reference evidence="2" key="1">
    <citation type="submission" date="2023-08" db="EMBL/GenBank/DDBJ databases">
        <authorList>
            <person name="Messyasz A."/>
            <person name="Mannisto M.K."/>
            <person name="Kerkhof L.J."/>
            <person name="Haggblom M."/>
        </authorList>
    </citation>
    <scope>NUCLEOTIDE SEQUENCE</scope>
    <source>
        <strain evidence="2">X5P6</strain>
    </source>
</reference>
<proteinExistence type="predicted"/>
<organism evidence="2">
    <name type="scientific">Tunturiibacter psychrotolerans</name>
    <dbReference type="NCBI Taxonomy" id="3069686"/>
    <lineage>
        <taxon>Bacteria</taxon>
        <taxon>Pseudomonadati</taxon>
        <taxon>Acidobacteriota</taxon>
        <taxon>Terriglobia</taxon>
        <taxon>Terriglobales</taxon>
        <taxon>Acidobacteriaceae</taxon>
        <taxon>Tunturiibacter</taxon>
    </lineage>
</organism>
<feature type="signal peptide" evidence="1">
    <location>
        <begin position="1"/>
        <end position="29"/>
    </location>
</feature>
<feature type="chain" id="PRO_5043470716" description="DUF3108 domain-containing protein" evidence="1">
    <location>
        <begin position="30"/>
        <end position="272"/>
    </location>
</feature>
<evidence type="ECO:0000256" key="1">
    <source>
        <dbReference type="SAM" id="SignalP"/>
    </source>
</evidence>